<name>A0A0P0N264_9CREN</name>
<keyword evidence="4" id="KW-1185">Reference proteome</keyword>
<dbReference type="GeneID" id="26099075"/>
<protein>
    <submittedName>
        <fullName evidence="1">Thymidylate kinase</fullName>
    </submittedName>
</protein>
<proteinExistence type="predicted"/>
<dbReference type="RefSeq" id="WP_055408340.1">
    <property type="nucleotide sequence ID" value="NZ_CP013011.1"/>
</dbReference>
<dbReference type="Proteomes" id="UP000058613">
    <property type="component" value="Chromosome"/>
</dbReference>
<dbReference type="AlphaFoldDB" id="A0A0P0N264"/>
<evidence type="ECO:0000313" key="1">
    <source>
        <dbReference type="EMBL" id="ALL00789.1"/>
    </source>
</evidence>
<evidence type="ECO:0000313" key="4">
    <source>
        <dbReference type="Proteomes" id="UP000196694"/>
    </source>
</evidence>
<reference evidence="1 3" key="1">
    <citation type="submission" date="2015-10" db="EMBL/GenBank/DDBJ databases">
        <title>Complete genome sequence of hyperthermophilic archaeon Pyrodictium delaneyi Su06.</title>
        <authorList>
            <person name="Jung J.-H."/>
            <person name="Lin J."/>
            <person name="Holden J.F."/>
            <person name="Park C.-S."/>
        </authorList>
    </citation>
    <scope>NUCLEOTIDE SEQUENCE [LARGE SCALE GENOMIC DNA]</scope>
    <source>
        <strain evidence="1 3">Su06</strain>
    </source>
</reference>
<dbReference type="EMBL" id="NCQP01000001">
    <property type="protein sequence ID" value="OWJ55575.1"/>
    <property type="molecule type" value="Genomic_DNA"/>
</dbReference>
<keyword evidence="1" id="KW-0418">Kinase</keyword>
<dbReference type="STRING" id="1273541.Pyrde_0739"/>
<dbReference type="GO" id="GO:0016301">
    <property type="term" value="F:kinase activity"/>
    <property type="evidence" value="ECO:0007669"/>
    <property type="project" value="UniProtKB-KW"/>
</dbReference>
<dbReference type="KEGG" id="pdl:Pyrde_0739"/>
<keyword evidence="1" id="KW-0808">Transferase</keyword>
<reference evidence="2 4" key="2">
    <citation type="submission" date="2017-05" db="EMBL/GenBank/DDBJ databases">
        <title>The draft genome of the hyperthermophilic archaeon 'Pyrodictium delaneyi strain Hulk', an iron and nitrate reducer, reveals the capacity for sulfate reduction.</title>
        <authorList>
            <person name="Demey L.M."/>
            <person name="Miller C."/>
            <person name="Manzella M."/>
            <person name="Reguera G."/>
            <person name="Kashefi K."/>
        </authorList>
    </citation>
    <scope>NUCLEOTIDE SEQUENCE [LARGE SCALE GENOMIC DNA]</scope>
    <source>
        <strain evidence="2 4">Hulk</strain>
    </source>
</reference>
<organism evidence="1 3">
    <name type="scientific">Pyrodictium delaneyi</name>
    <dbReference type="NCBI Taxonomy" id="1273541"/>
    <lineage>
        <taxon>Archaea</taxon>
        <taxon>Thermoproteota</taxon>
        <taxon>Thermoprotei</taxon>
        <taxon>Desulfurococcales</taxon>
        <taxon>Pyrodictiaceae</taxon>
        <taxon>Pyrodictium</taxon>
    </lineage>
</organism>
<evidence type="ECO:0000313" key="3">
    <source>
        <dbReference type="Proteomes" id="UP000058613"/>
    </source>
</evidence>
<dbReference type="EMBL" id="CP013011">
    <property type="protein sequence ID" value="ALL00789.1"/>
    <property type="molecule type" value="Genomic_DNA"/>
</dbReference>
<dbReference type="OrthoDB" id="377509at2157"/>
<dbReference type="InterPro" id="IPR027417">
    <property type="entry name" value="P-loop_NTPase"/>
</dbReference>
<dbReference type="Gene3D" id="3.40.50.300">
    <property type="entry name" value="P-loop containing nucleotide triphosphate hydrolases"/>
    <property type="match status" value="1"/>
</dbReference>
<dbReference type="SUPFAM" id="SSF52540">
    <property type="entry name" value="P-loop containing nucleoside triphosphate hydrolases"/>
    <property type="match status" value="1"/>
</dbReference>
<gene>
    <name evidence="2" type="ORF">Pdsh_01960</name>
    <name evidence="1" type="ORF">Pyrde_0739</name>
</gene>
<dbReference type="Proteomes" id="UP000196694">
    <property type="component" value="Unassembled WGS sequence"/>
</dbReference>
<evidence type="ECO:0000313" key="2">
    <source>
        <dbReference type="EMBL" id="OWJ55575.1"/>
    </source>
</evidence>
<accession>A0A0P0N264</accession>
<sequence>MPLISFIGVHGSGKTSTARLLAQLYPDCYNYRELEAIDEAHGLPPIARQLLFLSRFIDGYLRAYRESQRNRKAIVMDSHPVLVPIYSRWWLRGQAEEAIEAMEKLLQALPPADLLVYIRAQSAEEIAQRILMRGRQVAQEEANPEYISFIDREASRIVEEYGGRLARRIIVLEAGEPLEEKVRRVHAEYTRLAGGAWACSY</sequence>